<evidence type="ECO:0000259" key="4">
    <source>
        <dbReference type="Pfam" id="PF13649"/>
    </source>
</evidence>
<dbReference type="Gene3D" id="3.40.50.150">
    <property type="entry name" value="Vaccinia Virus protein VP39"/>
    <property type="match status" value="1"/>
</dbReference>
<organism evidence="5 6">
    <name type="scientific">Aestuariivirga litoralis</name>
    <dbReference type="NCBI Taxonomy" id="2650924"/>
    <lineage>
        <taxon>Bacteria</taxon>
        <taxon>Pseudomonadati</taxon>
        <taxon>Pseudomonadota</taxon>
        <taxon>Alphaproteobacteria</taxon>
        <taxon>Hyphomicrobiales</taxon>
        <taxon>Aestuariivirgaceae</taxon>
        <taxon>Aestuariivirga</taxon>
    </lineage>
</organism>
<dbReference type="PANTHER" id="PTHR43464:SF19">
    <property type="entry name" value="UBIQUINONE BIOSYNTHESIS O-METHYLTRANSFERASE, MITOCHONDRIAL"/>
    <property type="match status" value="1"/>
</dbReference>
<reference evidence="6" key="1">
    <citation type="submission" date="2018-06" db="EMBL/GenBank/DDBJ databases">
        <title>Aestuariibacter litoralis strain KCTC 52945T.</title>
        <authorList>
            <person name="Li X."/>
            <person name="Salam N."/>
            <person name="Li J.-L."/>
            <person name="Chen Y.-M."/>
            <person name="Yang Z.-W."/>
            <person name="Zhang L.-Y."/>
            <person name="Han M.-X."/>
            <person name="Xiao M."/>
            <person name="Li W.-J."/>
        </authorList>
    </citation>
    <scope>NUCLEOTIDE SEQUENCE [LARGE SCALE GENOMIC DNA]</scope>
    <source>
        <strain evidence="6">KCTC 52945</strain>
    </source>
</reference>
<evidence type="ECO:0000256" key="2">
    <source>
        <dbReference type="ARBA" id="ARBA00022679"/>
    </source>
</evidence>
<name>A0A2W2AWT0_9HYPH</name>
<proteinExistence type="predicted"/>
<accession>A0A2W2AWT0</accession>
<dbReference type="Gene3D" id="2.20.130.10">
    <property type="entry name" value="CAC2371-like domains"/>
    <property type="match status" value="1"/>
</dbReference>
<dbReference type="Proteomes" id="UP000248795">
    <property type="component" value="Unassembled WGS sequence"/>
</dbReference>
<keyword evidence="2 5" id="KW-0808">Transferase</keyword>
<dbReference type="CDD" id="cd02440">
    <property type="entry name" value="AdoMet_MTases"/>
    <property type="match status" value="1"/>
</dbReference>
<dbReference type="EMBL" id="QKVK01000004">
    <property type="protein sequence ID" value="PZF77100.1"/>
    <property type="molecule type" value="Genomic_DNA"/>
</dbReference>
<comment type="caution">
    <text evidence="5">The sequence shown here is derived from an EMBL/GenBank/DDBJ whole genome shotgun (WGS) entry which is preliminary data.</text>
</comment>
<feature type="domain" description="Methyltransferase" evidence="4">
    <location>
        <begin position="38"/>
        <end position="130"/>
    </location>
</feature>
<evidence type="ECO:0000313" key="6">
    <source>
        <dbReference type="Proteomes" id="UP000248795"/>
    </source>
</evidence>
<dbReference type="GO" id="GO:0032259">
    <property type="term" value="P:methylation"/>
    <property type="evidence" value="ECO:0007669"/>
    <property type="project" value="UniProtKB-KW"/>
</dbReference>
<dbReference type="SUPFAM" id="SSF53335">
    <property type="entry name" value="S-adenosyl-L-methionine-dependent methyltransferases"/>
    <property type="match status" value="1"/>
</dbReference>
<evidence type="ECO:0000256" key="1">
    <source>
        <dbReference type="ARBA" id="ARBA00022603"/>
    </source>
</evidence>
<evidence type="ECO:0000313" key="5">
    <source>
        <dbReference type="EMBL" id="PZF77100.1"/>
    </source>
</evidence>
<keyword evidence="6" id="KW-1185">Reference proteome</keyword>
<gene>
    <name evidence="5" type="ORF">DK847_10955</name>
</gene>
<dbReference type="PANTHER" id="PTHR43464">
    <property type="entry name" value="METHYLTRANSFERASE"/>
    <property type="match status" value="1"/>
</dbReference>
<sequence>MQDRLFEDPDLVRFYDAENGWGDDTRYCLALAGQAASVLDLGCGTGLLAAALGPGRQVWGVDPAGAMLDVARARPGGSAVTWVEADGRSVRLGRRFDLVVMTGHAFQCLLTDADQRALCDTIAAHLAPQGRFVFDSRTPAREEWREWTPELTERSFDHPALGRITAWNDVSMDFATGIVTYQTCYRDQSGNIQNATSRIRFASRNDIAQRIAEAGLQVDQWLGDWSGNPWTETSPEIIPIGRLA</sequence>
<dbReference type="InterPro" id="IPR041698">
    <property type="entry name" value="Methyltransf_25"/>
</dbReference>
<dbReference type="RefSeq" id="WP_111198678.1">
    <property type="nucleotide sequence ID" value="NZ_QKVK01000004.1"/>
</dbReference>
<evidence type="ECO:0000256" key="3">
    <source>
        <dbReference type="ARBA" id="ARBA00022691"/>
    </source>
</evidence>
<dbReference type="AlphaFoldDB" id="A0A2W2AWT0"/>
<dbReference type="InterPro" id="IPR029063">
    <property type="entry name" value="SAM-dependent_MTases_sf"/>
</dbReference>
<protein>
    <submittedName>
        <fullName evidence="5">SAM-dependent methyltransferase</fullName>
    </submittedName>
</protein>
<keyword evidence="3" id="KW-0949">S-adenosyl-L-methionine</keyword>
<keyword evidence="1 5" id="KW-0489">Methyltransferase</keyword>
<dbReference type="GO" id="GO:0008168">
    <property type="term" value="F:methyltransferase activity"/>
    <property type="evidence" value="ECO:0007669"/>
    <property type="project" value="UniProtKB-KW"/>
</dbReference>
<dbReference type="Pfam" id="PF13649">
    <property type="entry name" value="Methyltransf_25"/>
    <property type="match status" value="1"/>
</dbReference>